<feature type="transmembrane region" description="Helical" evidence="1">
    <location>
        <begin position="272"/>
        <end position="290"/>
    </location>
</feature>
<dbReference type="Proteomes" id="UP001153076">
    <property type="component" value="Unassembled WGS sequence"/>
</dbReference>
<gene>
    <name evidence="3" type="ORF">Cgig2_015819</name>
</gene>
<dbReference type="AlphaFoldDB" id="A0A9Q1QI17"/>
<evidence type="ECO:0000313" key="3">
    <source>
        <dbReference type="EMBL" id="KAJ8443338.1"/>
    </source>
</evidence>
<dbReference type="InterPro" id="IPR036392">
    <property type="entry name" value="PLAT/LH2_dom_sf"/>
</dbReference>
<evidence type="ECO:0000256" key="1">
    <source>
        <dbReference type="SAM" id="Phobius"/>
    </source>
</evidence>
<comment type="caution">
    <text evidence="3">The sequence shown here is derived from an EMBL/GenBank/DDBJ whole genome shotgun (WGS) entry which is preliminary data.</text>
</comment>
<sequence>MESLSCSSYLIPTIGVSHGVAWGGKFPVTASLVRGCSARVRPYRLFFYSKKSSFPDFQDYAKPRRLLPATGPELFVDTSLEKIISSLQLDGSQCLYKVLLRTSSIYGSGLSDLNAGILVCVIDENGDSILKRIPAIRHKEDSIHFQKGSTDEFIFTGPKLGRIEAMWVSLESGTWRLAGANLTIFSACTNQAEQSSKDESRYHSISYNFEVEDVLLGEGGEMSMVELRPCSVTEYAGADSFMVVDARQKPLARKGTTKEDGMKEYANLKYSLLLYDAMLVFAGTSISSFTAGEDTALAFLTGGITGFLYLLLLQRSVDRLSVPELVSVNKGSNLYRLFGLRGPLLVLAFALGVGVLVAKREVPGIEAALTPKEIVVGMMGFLACKVSVVLAAFKPISLGMEDGN</sequence>
<protein>
    <recommendedName>
        <fullName evidence="2">DUF7755 domain-containing protein</fullName>
    </recommendedName>
</protein>
<dbReference type="OrthoDB" id="2018869at2759"/>
<evidence type="ECO:0000259" key="2">
    <source>
        <dbReference type="Pfam" id="PF24938"/>
    </source>
</evidence>
<dbReference type="PANTHER" id="PTHR36330">
    <property type="entry name" value="LIPASE/LIPOOXYGENASE, PLAT/LH2 FAMILY PROTEIN"/>
    <property type="match status" value="1"/>
</dbReference>
<keyword evidence="1" id="KW-1133">Transmembrane helix</keyword>
<dbReference type="Pfam" id="PF24938">
    <property type="entry name" value="DUF7755"/>
    <property type="match status" value="1"/>
</dbReference>
<feature type="transmembrane region" description="Helical" evidence="1">
    <location>
        <begin position="374"/>
        <end position="393"/>
    </location>
</feature>
<dbReference type="Gene3D" id="2.60.60.20">
    <property type="entry name" value="PLAT/LH2 domain"/>
    <property type="match status" value="1"/>
</dbReference>
<evidence type="ECO:0000313" key="4">
    <source>
        <dbReference type="Proteomes" id="UP001153076"/>
    </source>
</evidence>
<keyword evidence="1" id="KW-0472">Membrane</keyword>
<dbReference type="SUPFAM" id="SSF49723">
    <property type="entry name" value="Lipase/lipooxygenase domain (PLAT/LH2 domain)"/>
    <property type="match status" value="1"/>
</dbReference>
<keyword evidence="4" id="KW-1185">Reference proteome</keyword>
<feature type="transmembrane region" description="Helical" evidence="1">
    <location>
        <begin position="334"/>
        <end position="358"/>
    </location>
</feature>
<feature type="domain" description="DUF7755" evidence="2">
    <location>
        <begin position="94"/>
        <end position="233"/>
    </location>
</feature>
<reference evidence="3" key="1">
    <citation type="submission" date="2022-04" db="EMBL/GenBank/DDBJ databases">
        <title>Carnegiea gigantea Genome sequencing and assembly v2.</title>
        <authorList>
            <person name="Copetti D."/>
            <person name="Sanderson M.J."/>
            <person name="Burquez A."/>
            <person name="Wojciechowski M.F."/>
        </authorList>
    </citation>
    <scope>NUCLEOTIDE SEQUENCE</scope>
    <source>
        <strain evidence="3">SGP5-SGP5p</strain>
        <tissue evidence="3">Aerial part</tissue>
    </source>
</reference>
<dbReference type="InterPro" id="IPR056657">
    <property type="entry name" value="DUF7755"/>
</dbReference>
<dbReference type="EMBL" id="JAKOGI010000121">
    <property type="protein sequence ID" value="KAJ8443338.1"/>
    <property type="molecule type" value="Genomic_DNA"/>
</dbReference>
<proteinExistence type="predicted"/>
<organism evidence="3 4">
    <name type="scientific">Carnegiea gigantea</name>
    <dbReference type="NCBI Taxonomy" id="171969"/>
    <lineage>
        <taxon>Eukaryota</taxon>
        <taxon>Viridiplantae</taxon>
        <taxon>Streptophyta</taxon>
        <taxon>Embryophyta</taxon>
        <taxon>Tracheophyta</taxon>
        <taxon>Spermatophyta</taxon>
        <taxon>Magnoliopsida</taxon>
        <taxon>eudicotyledons</taxon>
        <taxon>Gunneridae</taxon>
        <taxon>Pentapetalae</taxon>
        <taxon>Caryophyllales</taxon>
        <taxon>Cactineae</taxon>
        <taxon>Cactaceae</taxon>
        <taxon>Cactoideae</taxon>
        <taxon>Echinocereeae</taxon>
        <taxon>Carnegiea</taxon>
    </lineage>
</organism>
<accession>A0A9Q1QI17</accession>
<name>A0A9Q1QI17_9CARY</name>
<dbReference type="PANTHER" id="PTHR36330:SF2">
    <property type="entry name" value="LIPASE_LIPOOXYGENASE, PLAT_LH2 FAMILY PROTEIN"/>
    <property type="match status" value="1"/>
</dbReference>
<keyword evidence="1" id="KW-0812">Transmembrane</keyword>
<feature type="transmembrane region" description="Helical" evidence="1">
    <location>
        <begin position="296"/>
        <end position="313"/>
    </location>
</feature>